<evidence type="ECO:0000256" key="1">
    <source>
        <dbReference type="SAM" id="Phobius"/>
    </source>
</evidence>
<feature type="transmembrane region" description="Helical" evidence="1">
    <location>
        <begin position="64"/>
        <end position="91"/>
    </location>
</feature>
<reference evidence="2 3" key="1">
    <citation type="submission" date="2016-08" db="EMBL/GenBank/DDBJ databases">
        <title>A Parts List for Fungal Cellulosomes Revealed by Comparative Genomics.</title>
        <authorList>
            <consortium name="DOE Joint Genome Institute"/>
            <person name="Haitjema C.H."/>
            <person name="Gilmore S.P."/>
            <person name="Henske J.K."/>
            <person name="Solomon K.V."/>
            <person name="De Groot R."/>
            <person name="Kuo A."/>
            <person name="Mondo S.J."/>
            <person name="Salamov A.A."/>
            <person name="Labutti K."/>
            <person name="Zhao Z."/>
            <person name="Chiniquy J."/>
            <person name="Barry K."/>
            <person name="Brewer H.M."/>
            <person name="Purvine S.O."/>
            <person name="Wright A.T."/>
            <person name="Boxma B."/>
            <person name="Van Alen T."/>
            <person name="Hackstein J.H."/>
            <person name="Baker S.E."/>
            <person name="Grigoriev I.V."/>
            <person name="O'Malley M.A."/>
        </authorList>
    </citation>
    <scope>NUCLEOTIDE SEQUENCE [LARGE SCALE GENOMIC DNA]</scope>
    <source>
        <strain evidence="2 3">G1</strain>
    </source>
</reference>
<dbReference type="AlphaFoldDB" id="A0A1Y2CFF3"/>
<sequence>MNCGDCLKKNYNNDKPLSKRIFHVILVFFVVWQIGFSHLAQAFFFPKKQENKKPDKKPDYKKDFLEKIVIVHVTKTSFVFDFLIGVILFLYKIIRMLIKKAKSFIQNNRYIMKILYNNNNNNNNNNINNTNNNN</sequence>
<gene>
    <name evidence="2" type="ORF">LY90DRAFT_509410</name>
</gene>
<feature type="transmembrane region" description="Helical" evidence="1">
    <location>
        <begin position="21"/>
        <end position="44"/>
    </location>
</feature>
<keyword evidence="1" id="KW-1133">Transmembrane helix</keyword>
<accession>A0A1Y2CFF3</accession>
<organism evidence="2 3">
    <name type="scientific">Neocallimastix californiae</name>
    <dbReference type="NCBI Taxonomy" id="1754190"/>
    <lineage>
        <taxon>Eukaryota</taxon>
        <taxon>Fungi</taxon>
        <taxon>Fungi incertae sedis</taxon>
        <taxon>Chytridiomycota</taxon>
        <taxon>Chytridiomycota incertae sedis</taxon>
        <taxon>Neocallimastigomycetes</taxon>
        <taxon>Neocallimastigales</taxon>
        <taxon>Neocallimastigaceae</taxon>
        <taxon>Neocallimastix</taxon>
    </lineage>
</organism>
<evidence type="ECO:0000313" key="2">
    <source>
        <dbReference type="EMBL" id="ORY45798.1"/>
    </source>
</evidence>
<proteinExistence type="predicted"/>
<evidence type="ECO:0000313" key="3">
    <source>
        <dbReference type="Proteomes" id="UP000193920"/>
    </source>
</evidence>
<keyword evidence="1" id="KW-0812">Transmembrane</keyword>
<comment type="caution">
    <text evidence="2">The sequence shown here is derived from an EMBL/GenBank/DDBJ whole genome shotgun (WGS) entry which is preliminary data.</text>
</comment>
<protein>
    <submittedName>
        <fullName evidence="2">Uncharacterized protein</fullName>
    </submittedName>
</protein>
<dbReference type="EMBL" id="MCOG01000110">
    <property type="protein sequence ID" value="ORY45798.1"/>
    <property type="molecule type" value="Genomic_DNA"/>
</dbReference>
<keyword evidence="1" id="KW-0472">Membrane</keyword>
<keyword evidence="3" id="KW-1185">Reference proteome</keyword>
<dbReference type="Proteomes" id="UP000193920">
    <property type="component" value="Unassembled WGS sequence"/>
</dbReference>
<dbReference type="OrthoDB" id="10515070at2759"/>
<name>A0A1Y2CFF3_9FUNG</name>